<evidence type="ECO:0000313" key="3">
    <source>
        <dbReference type="Proteomes" id="UP000601435"/>
    </source>
</evidence>
<protein>
    <submittedName>
        <fullName evidence="2">AgaA protein</fullName>
    </submittedName>
</protein>
<evidence type="ECO:0000313" key="2">
    <source>
        <dbReference type="EMBL" id="CAE7634513.1"/>
    </source>
</evidence>
<keyword evidence="3" id="KW-1185">Reference proteome</keyword>
<feature type="region of interest" description="Disordered" evidence="1">
    <location>
        <begin position="103"/>
        <end position="141"/>
    </location>
</feature>
<gene>
    <name evidence="2" type="primary">agaA</name>
    <name evidence="2" type="ORF">SNEC2469_LOCUS17893</name>
</gene>
<dbReference type="AlphaFoldDB" id="A0A812VGD9"/>
<comment type="caution">
    <text evidence="2">The sequence shown here is derived from an EMBL/GenBank/DDBJ whole genome shotgun (WGS) entry which is preliminary data.</text>
</comment>
<dbReference type="EMBL" id="CAJNJA010029808">
    <property type="protein sequence ID" value="CAE7634513.1"/>
    <property type="molecule type" value="Genomic_DNA"/>
</dbReference>
<proteinExistence type="predicted"/>
<sequence length="946" mass="104750">MHENYVIATSWQRSGIPVLAKQLATTRPLRGAVRYMKQVSIFLKEGMSGKEQAFLFHKALPMEADHHGSQWAPVNRPILLQPYQVDTTYEFRADFENAAAPMSTLPMDHPASNEPMNSAADASRRLDEPRSTSSRRSPKANSAFDVLGIAPPKSSTAVTRRCGKPKQPLVILVEIDGGCDFFRAFRYSLVLNALIDETEDRPVFLVLAVLQVHLVLLELLRFFIIALVWPSLIREAPTTWAIISGRSRALSIAATWSNRINVATSFKVGLQLFTSFPAIELAMTPLWPLHRRHGDVTKAATSNRKDLQAMLQLPRAGGPDKKVNSVMARGGQTATTGITSLANGSLRTLCSLRPAFLFGFWAARRQLLRSRCLAFRRFVSLLFVQASEFMDDKGSGDSGYGAWGKVLFWDGSPLTWRAFKREMQWWLSSLDAEATKKYNLAARWLLRQSGTVRQRGEEFSPEDLQCQKGESYTDPDSGELVEITPEDPFFGINRLMDALEKMNGQSTLDKRGELRAQFYLHMCRKPGERVADYSSRFRTSISDLRSEGVKLPDAELGWFYKEKLGLDALRKQLLETALGGTEDYVTIEADVCCSFFVFFGAALNFHEQRRTLYKAQEEPEEIPELFADEPAGEASAEALVSIREARVKLAEIRKDRGFKGPGFGSGAPAKGRGRGSASIQAKKKDGKHVCFDCGLPGHWAGDEGCTKPGQGLGRAKARPAKSVEIAEVVAENEVIQTEAGDGDPGEVMMISGETGRTLQQAFEMSVVCAEVNVAANTANVADKAVVGALDSACNRTCAGDAWIQEYISLLADAPAQVLIQTADAKDVFDKGTATRALLAPRNRLPLRWLGFVRCFDVPTPCYVGRRGIWSIEYSPTFVKQVSKGKRAVVPKVAEGPRLAPPRDHGRQRELAWRVLELKNRYLEEANQHSLLPLPAPVLVTFFSRDG</sequence>
<reference evidence="2" key="1">
    <citation type="submission" date="2021-02" db="EMBL/GenBank/DDBJ databases">
        <authorList>
            <person name="Dougan E. K."/>
            <person name="Rhodes N."/>
            <person name="Thang M."/>
            <person name="Chan C."/>
        </authorList>
    </citation>
    <scope>NUCLEOTIDE SEQUENCE</scope>
</reference>
<organism evidence="2 3">
    <name type="scientific">Symbiodinium necroappetens</name>
    <dbReference type="NCBI Taxonomy" id="1628268"/>
    <lineage>
        <taxon>Eukaryota</taxon>
        <taxon>Sar</taxon>
        <taxon>Alveolata</taxon>
        <taxon>Dinophyceae</taxon>
        <taxon>Suessiales</taxon>
        <taxon>Symbiodiniaceae</taxon>
        <taxon>Symbiodinium</taxon>
    </lineage>
</organism>
<name>A0A812VGD9_9DINO</name>
<evidence type="ECO:0000256" key="1">
    <source>
        <dbReference type="SAM" id="MobiDB-lite"/>
    </source>
</evidence>
<dbReference type="Proteomes" id="UP000601435">
    <property type="component" value="Unassembled WGS sequence"/>
</dbReference>
<feature type="region of interest" description="Disordered" evidence="1">
    <location>
        <begin position="457"/>
        <end position="478"/>
    </location>
</feature>
<accession>A0A812VGD9</accession>